<proteinExistence type="predicted"/>
<evidence type="ECO:0000313" key="1">
    <source>
        <dbReference type="EMBL" id="KAA9007310.1"/>
    </source>
</evidence>
<dbReference type="AlphaFoldDB" id="A0A5J5GH24"/>
<dbReference type="RefSeq" id="WP_150456600.1">
    <property type="nucleotide sequence ID" value="NZ_VYKK01000004.1"/>
</dbReference>
<reference evidence="1 2" key="1">
    <citation type="submission" date="2019-09" db="EMBL/GenBank/DDBJ databases">
        <title>Bacillus ochoae sp. nov., Paenibacillus whitsoniae sp. nov., Paenibacillus spiritus sp. nov. Isolated from the Mars Exploration Rover during spacecraft assembly.</title>
        <authorList>
            <person name="Seuylemezian A."/>
            <person name="Vaishampayan P."/>
        </authorList>
    </citation>
    <scope>NUCLEOTIDE SEQUENCE [LARGE SCALE GENOMIC DNA]</scope>
    <source>
        <strain evidence="1 2">MER_111</strain>
    </source>
</reference>
<name>A0A5J5GH24_9BACL</name>
<organism evidence="1 2">
    <name type="scientific">Paenibacillus spiritus</name>
    <dbReference type="NCBI Taxonomy" id="2496557"/>
    <lineage>
        <taxon>Bacteria</taxon>
        <taxon>Bacillati</taxon>
        <taxon>Bacillota</taxon>
        <taxon>Bacilli</taxon>
        <taxon>Bacillales</taxon>
        <taxon>Paenibacillaceae</taxon>
        <taxon>Paenibacillus</taxon>
    </lineage>
</organism>
<dbReference type="Proteomes" id="UP000367750">
    <property type="component" value="Unassembled WGS sequence"/>
</dbReference>
<evidence type="ECO:0000313" key="2">
    <source>
        <dbReference type="Proteomes" id="UP000367750"/>
    </source>
</evidence>
<sequence>MEVSESLSQHLNISLSATAFWSELSFLFPSNEEQKELLFMNFDTRRDLQYFLSITRAKKRENAFKTKDNFLLSYKESKKTTIEQLFQQPLNDFMTNQWTGTAEDMWSIHSKDEEMGFMDCVRLHLFGK</sequence>
<accession>A0A5J5GH24</accession>
<comment type="caution">
    <text evidence="1">The sequence shown here is derived from an EMBL/GenBank/DDBJ whole genome shotgun (WGS) entry which is preliminary data.</text>
</comment>
<dbReference type="EMBL" id="VYKK01000004">
    <property type="protein sequence ID" value="KAA9007310.1"/>
    <property type="molecule type" value="Genomic_DNA"/>
</dbReference>
<gene>
    <name evidence="1" type="ORF">F4V43_02155</name>
</gene>
<protein>
    <submittedName>
        <fullName evidence="1">Uncharacterized protein</fullName>
    </submittedName>
</protein>
<keyword evidence="2" id="KW-1185">Reference proteome</keyword>